<dbReference type="Gene3D" id="3.40.50.1000">
    <property type="entry name" value="HAD superfamily/HAD-like"/>
    <property type="match status" value="1"/>
</dbReference>
<name>A0AB36DHN2_MEDGN</name>
<dbReference type="InterPro" id="IPR023214">
    <property type="entry name" value="HAD_sf"/>
</dbReference>
<dbReference type="InterPro" id="IPR006439">
    <property type="entry name" value="HAD-SF_hydro_IA"/>
</dbReference>
<proteinExistence type="predicted"/>
<dbReference type="NCBIfam" id="TIGR01509">
    <property type="entry name" value="HAD-SF-IA-v3"/>
    <property type="match status" value="1"/>
</dbReference>
<dbReference type="PANTHER" id="PTHR43481">
    <property type="entry name" value="FRUCTOSE-1-PHOSPHATE PHOSPHATASE"/>
    <property type="match status" value="1"/>
</dbReference>
<reference evidence="1" key="1">
    <citation type="journal article" date="2020" name="Cell Host Microbe">
        <title>Functional and Genomic Variation between Human-Derived Isolates of Lachnospiraceae Reveals Inter- and Intra-Species Diversity.</title>
        <authorList>
            <person name="Sorbara M.T."/>
            <person name="Littmann E.R."/>
            <person name="Fontana E."/>
            <person name="Moody T.U."/>
            <person name="Kohout C.E."/>
            <person name="Gjonbalaj M."/>
            <person name="Eaton V."/>
            <person name="Seok R."/>
            <person name="Leiner I.M."/>
            <person name="Pamer E.G."/>
        </authorList>
    </citation>
    <scope>NUCLEOTIDE SEQUENCE</scope>
    <source>
        <strain evidence="1">MSK.11.9</strain>
    </source>
</reference>
<dbReference type="AlphaFoldDB" id="A0AB36DHN2"/>
<comment type="caution">
    <text evidence="1">The sequence shown here is derived from an EMBL/GenBank/DDBJ whole genome shotgun (WGS) entry which is preliminary data.</text>
</comment>
<dbReference type="InterPro" id="IPR041492">
    <property type="entry name" value="HAD_2"/>
</dbReference>
<evidence type="ECO:0000313" key="2">
    <source>
        <dbReference type="Proteomes" id="UP001296581"/>
    </source>
</evidence>
<dbReference type="RefSeq" id="WP_173903622.1">
    <property type="nucleotide sequence ID" value="NZ_JAAIRY010000016.1"/>
</dbReference>
<dbReference type="SUPFAM" id="SSF56784">
    <property type="entry name" value="HAD-like"/>
    <property type="match status" value="1"/>
</dbReference>
<dbReference type="InterPro" id="IPR023198">
    <property type="entry name" value="PGP-like_dom2"/>
</dbReference>
<accession>A0AB36DHN2</accession>
<dbReference type="Pfam" id="PF13419">
    <property type="entry name" value="HAD_2"/>
    <property type="match status" value="1"/>
</dbReference>
<dbReference type="Gene3D" id="1.10.150.240">
    <property type="entry name" value="Putative phosphatase, domain 2"/>
    <property type="match status" value="1"/>
</dbReference>
<dbReference type="SFLD" id="SFLDG01129">
    <property type="entry name" value="C1.5:_HAD__Beta-PGM__Phosphata"/>
    <property type="match status" value="1"/>
</dbReference>
<dbReference type="GO" id="GO:0050308">
    <property type="term" value="F:sugar-phosphatase activity"/>
    <property type="evidence" value="ECO:0007669"/>
    <property type="project" value="TreeGrafter"/>
</dbReference>
<sequence>MKLIIVDLDGTLFDTKNINYHAYKEAMASYGYDLDYRYYCDFCNGRHYMDFLPQITTMDKKILEKIHHLKKVTYKKYLDKAVLNVGLVDIVRLLRGEYKTALVTTASKKNCYDILEKFNLVELFDLILTHDDITKSKPDPEGFLRAMEYFDAKPNETIIFEDSDVGLEAAEKSGAYYYKTFRFN</sequence>
<evidence type="ECO:0000313" key="1">
    <source>
        <dbReference type="EMBL" id="NSI65654.1"/>
    </source>
</evidence>
<organism evidence="1 2">
    <name type="scientific">Mediterraneibacter gnavus</name>
    <name type="common">Ruminococcus gnavus</name>
    <dbReference type="NCBI Taxonomy" id="33038"/>
    <lineage>
        <taxon>Bacteria</taxon>
        <taxon>Bacillati</taxon>
        <taxon>Bacillota</taxon>
        <taxon>Clostridia</taxon>
        <taxon>Lachnospirales</taxon>
        <taxon>Lachnospiraceae</taxon>
        <taxon>Mediterraneibacter</taxon>
    </lineage>
</organism>
<reference evidence="1" key="2">
    <citation type="submission" date="2020-02" db="EMBL/GenBank/DDBJ databases">
        <authorList>
            <person name="Littmann E."/>
            <person name="Sorbara M."/>
        </authorList>
    </citation>
    <scope>NUCLEOTIDE SEQUENCE</scope>
    <source>
        <strain evidence="1">MSK.11.9</strain>
    </source>
</reference>
<dbReference type="InterPro" id="IPR051806">
    <property type="entry name" value="HAD-like_SPP"/>
</dbReference>
<dbReference type="SFLD" id="SFLDS00003">
    <property type="entry name" value="Haloacid_Dehalogenase"/>
    <property type="match status" value="1"/>
</dbReference>
<dbReference type="Proteomes" id="UP001296581">
    <property type="component" value="Unassembled WGS sequence"/>
</dbReference>
<dbReference type="PANTHER" id="PTHR43481:SF4">
    <property type="entry name" value="GLYCEROL-1-PHOSPHATE PHOSPHOHYDROLASE 1-RELATED"/>
    <property type="match status" value="1"/>
</dbReference>
<dbReference type="InterPro" id="IPR036412">
    <property type="entry name" value="HAD-like_sf"/>
</dbReference>
<gene>
    <name evidence="1" type="ORF">G4981_10275</name>
</gene>
<protein>
    <submittedName>
        <fullName evidence="1">HAD family phosphatase</fullName>
    </submittedName>
</protein>
<dbReference type="EMBL" id="JAAIRY010000016">
    <property type="protein sequence ID" value="NSI65654.1"/>
    <property type="molecule type" value="Genomic_DNA"/>
</dbReference>